<dbReference type="CDD" id="cd17321">
    <property type="entry name" value="MFS_MMR_MDR_like"/>
    <property type="match status" value="1"/>
</dbReference>
<keyword evidence="4 7" id="KW-0812">Transmembrane</keyword>
<evidence type="ECO:0000256" key="1">
    <source>
        <dbReference type="ARBA" id="ARBA00004651"/>
    </source>
</evidence>
<dbReference type="InterPro" id="IPR011701">
    <property type="entry name" value="MFS"/>
</dbReference>
<feature type="transmembrane region" description="Helical" evidence="7">
    <location>
        <begin position="295"/>
        <end position="320"/>
    </location>
</feature>
<evidence type="ECO:0000256" key="2">
    <source>
        <dbReference type="ARBA" id="ARBA00022448"/>
    </source>
</evidence>
<evidence type="ECO:0000256" key="4">
    <source>
        <dbReference type="ARBA" id="ARBA00022692"/>
    </source>
</evidence>
<dbReference type="Pfam" id="PF07690">
    <property type="entry name" value="MFS_1"/>
    <property type="match status" value="1"/>
</dbReference>
<dbReference type="PROSITE" id="PS50850">
    <property type="entry name" value="MFS"/>
    <property type="match status" value="1"/>
</dbReference>
<dbReference type="InterPro" id="IPR020846">
    <property type="entry name" value="MFS_dom"/>
</dbReference>
<feature type="transmembrane region" description="Helical" evidence="7">
    <location>
        <begin position="239"/>
        <end position="258"/>
    </location>
</feature>
<dbReference type="PANTHER" id="PTHR42718">
    <property type="entry name" value="MAJOR FACILITATOR SUPERFAMILY MULTIDRUG TRANSPORTER MFSC"/>
    <property type="match status" value="1"/>
</dbReference>
<organism evidence="9 10">
    <name type="scientific">Candidatus Buchananbacteria bacterium RBG_13_39_9</name>
    <dbReference type="NCBI Taxonomy" id="1797531"/>
    <lineage>
        <taxon>Bacteria</taxon>
        <taxon>Candidatus Buchananiibacteriota</taxon>
    </lineage>
</organism>
<evidence type="ECO:0000256" key="7">
    <source>
        <dbReference type="SAM" id="Phobius"/>
    </source>
</evidence>
<feature type="domain" description="Major facilitator superfamily (MFS) profile" evidence="8">
    <location>
        <begin position="2"/>
        <end position="385"/>
    </location>
</feature>
<feature type="transmembrane region" description="Helical" evidence="7">
    <location>
        <begin position="94"/>
        <end position="116"/>
    </location>
</feature>
<feature type="transmembrane region" description="Helical" evidence="7">
    <location>
        <begin position="128"/>
        <end position="147"/>
    </location>
</feature>
<feature type="transmembrane region" description="Helical" evidence="7">
    <location>
        <begin position="200"/>
        <end position="219"/>
    </location>
</feature>
<proteinExistence type="predicted"/>
<name>A0A1G1XSL3_9BACT</name>
<sequence length="385" mass="42303">MVIIGLLVMELLAAIDTTGVTVMVPTLQNYFKIPPQVSGWILMAYLIPFSLFLVPMGYLADKIGKPEKIIVWSILTFAVSSALCGLAINEYMLIACRIVKGIGAAGMFACEFAIILKYWQEPRRIVEIVITGLALGVLIGPICGGLFSHPQTWRYFFLIGTVLALIGFIAYQWIKKLEPVVRKADEKNADLQTFGQKARLLVKILFWGMLLDFVISIATQGANLLITLQVQETLHKSPIYNSMILMVLSLGMILANALGIGSKLFKKIQIAVLTSGAIFALMLILTAMLTNWTGLLAFVFYFVMGLALGIILATIELMVLNPLPTNLLAQGNGWIVSSMQAGYGVGSFIIPILYLKAGVNFSAYFLSFLVLLVIGIFMLFRKSLK</sequence>
<comment type="subcellular location">
    <subcellularLocation>
        <location evidence="1">Cell membrane</location>
        <topology evidence="1">Multi-pass membrane protein</topology>
    </subcellularLocation>
</comment>
<evidence type="ECO:0000313" key="9">
    <source>
        <dbReference type="EMBL" id="OGY42962.1"/>
    </source>
</evidence>
<dbReference type="PANTHER" id="PTHR42718:SF46">
    <property type="entry name" value="BLR6921 PROTEIN"/>
    <property type="match status" value="1"/>
</dbReference>
<evidence type="ECO:0000313" key="10">
    <source>
        <dbReference type="Proteomes" id="UP000176260"/>
    </source>
</evidence>
<keyword evidence="2" id="KW-0813">Transport</keyword>
<dbReference type="EMBL" id="MHIA01000003">
    <property type="protein sequence ID" value="OGY42962.1"/>
    <property type="molecule type" value="Genomic_DNA"/>
</dbReference>
<evidence type="ECO:0000256" key="5">
    <source>
        <dbReference type="ARBA" id="ARBA00022989"/>
    </source>
</evidence>
<evidence type="ECO:0000256" key="6">
    <source>
        <dbReference type="ARBA" id="ARBA00023136"/>
    </source>
</evidence>
<feature type="transmembrane region" description="Helical" evidence="7">
    <location>
        <begin position="332"/>
        <end position="355"/>
    </location>
</feature>
<feature type="transmembrane region" description="Helical" evidence="7">
    <location>
        <begin position="153"/>
        <end position="174"/>
    </location>
</feature>
<dbReference type="GO" id="GO:0022857">
    <property type="term" value="F:transmembrane transporter activity"/>
    <property type="evidence" value="ECO:0007669"/>
    <property type="project" value="InterPro"/>
</dbReference>
<protein>
    <recommendedName>
        <fullName evidence="8">Major facilitator superfamily (MFS) profile domain-containing protein</fullName>
    </recommendedName>
</protein>
<keyword evidence="6 7" id="KW-0472">Membrane</keyword>
<dbReference type="Proteomes" id="UP000176260">
    <property type="component" value="Unassembled WGS sequence"/>
</dbReference>
<gene>
    <name evidence="9" type="ORF">A2Y67_02805</name>
</gene>
<dbReference type="InterPro" id="IPR036259">
    <property type="entry name" value="MFS_trans_sf"/>
</dbReference>
<feature type="transmembrane region" description="Helical" evidence="7">
    <location>
        <begin position="69"/>
        <end position="88"/>
    </location>
</feature>
<comment type="caution">
    <text evidence="9">The sequence shown here is derived from an EMBL/GenBank/DDBJ whole genome shotgun (WGS) entry which is preliminary data.</text>
</comment>
<accession>A0A1G1XSL3</accession>
<dbReference type="AlphaFoldDB" id="A0A1G1XSL3"/>
<keyword evidence="5 7" id="KW-1133">Transmembrane helix</keyword>
<dbReference type="GO" id="GO:0005886">
    <property type="term" value="C:plasma membrane"/>
    <property type="evidence" value="ECO:0007669"/>
    <property type="project" value="UniProtKB-SubCell"/>
</dbReference>
<keyword evidence="3" id="KW-1003">Cell membrane</keyword>
<evidence type="ECO:0000259" key="8">
    <source>
        <dbReference type="PROSITE" id="PS50850"/>
    </source>
</evidence>
<dbReference type="SUPFAM" id="SSF103473">
    <property type="entry name" value="MFS general substrate transporter"/>
    <property type="match status" value="1"/>
</dbReference>
<feature type="transmembrane region" description="Helical" evidence="7">
    <location>
        <begin position="361"/>
        <end position="380"/>
    </location>
</feature>
<reference evidence="9 10" key="1">
    <citation type="journal article" date="2016" name="Nat. Commun.">
        <title>Thousands of microbial genomes shed light on interconnected biogeochemical processes in an aquifer system.</title>
        <authorList>
            <person name="Anantharaman K."/>
            <person name="Brown C.T."/>
            <person name="Hug L.A."/>
            <person name="Sharon I."/>
            <person name="Castelle C.J."/>
            <person name="Probst A.J."/>
            <person name="Thomas B.C."/>
            <person name="Singh A."/>
            <person name="Wilkins M.J."/>
            <person name="Karaoz U."/>
            <person name="Brodie E.L."/>
            <person name="Williams K.H."/>
            <person name="Hubbard S.S."/>
            <person name="Banfield J.F."/>
        </authorList>
    </citation>
    <scope>NUCLEOTIDE SEQUENCE [LARGE SCALE GENOMIC DNA]</scope>
</reference>
<feature type="transmembrane region" description="Helical" evidence="7">
    <location>
        <begin position="37"/>
        <end position="60"/>
    </location>
</feature>
<feature type="transmembrane region" description="Helical" evidence="7">
    <location>
        <begin position="270"/>
        <end position="289"/>
    </location>
</feature>
<dbReference type="Gene3D" id="1.20.1250.20">
    <property type="entry name" value="MFS general substrate transporter like domains"/>
    <property type="match status" value="1"/>
</dbReference>
<evidence type="ECO:0000256" key="3">
    <source>
        <dbReference type="ARBA" id="ARBA00022475"/>
    </source>
</evidence>